<dbReference type="InterPro" id="IPR030389">
    <property type="entry name" value="G_FEOB_dom"/>
</dbReference>
<dbReference type="GO" id="GO:0015093">
    <property type="term" value="F:ferrous iron transmembrane transporter activity"/>
    <property type="evidence" value="ECO:0007669"/>
    <property type="project" value="UniProtKB-UniRule"/>
</dbReference>
<accession>A0A0E3SA72</accession>
<dbReference type="GO" id="GO:0005886">
    <property type="term" value="C:plasma membrane"/>
    <property type="evidence" value="ECO:0007669"/>
    <property type="project" value="UniProtKB-SubCell"/>
</dbReference>
<protein>
    <recommendedName>
        <fullName evidence="13">Ferrous iron transport protein B</fullName>
    </recommendedName>
</protein>
<dbReference type="Gene3D" id="3.40.50.300">
    <property type="entry name" value="P-loop containing nucleotide triphosphate hydrolases"/>
    <property type="match status" value="1"/>
</dbReference>
<dbReference type="InterPro" id="IPR005225">
    <property type="entry name" value="Small_GTP-bd"/>
</dbReference>
<evidence type="ECO:0000256" key="1">
    <source>
        <dbReference type="ARBA" id="ARBA00004429"/>
    </source>
</evidence>
<keyword evidence="4" id="KW-0410">Iron transport</keyword>
<evidence type="ECO:0000256" key="13">
    <source>
        <dbReference type="NCBIfam" id="TIGR00437"/>
    </source>
</evidence>
<keyword evidence="10" id="KW-0406">Ion transport</keyword>
<keyword evidence="11 14" id="KW-0342">GTP-binding</keyword>
<feature type="transmembrane region" description="Helical" evidence="17">
    <location>
        <begin position="391"/>
        <end position="410"/>
    </location>
</feature>
<name>A0A0E3SA72_9EURY</name>
<feature type="binding site" evidence="14">
    <location>
        <begin position="162"/>
        <end position="165"/>
    </location>
    <ligand>
        <name>GTP</name>
        <dbReference type="ChEBI" id="CHEBI:37565"/>
        <label>1</label>
    </ligand>
</feature>
<evidence type="ECO:0000313" key="20">
    <source>
        <dbReference type="Proteomes" id="UP000033072"/>
    </source>
</evidence>
<dbReference type="InterPro" id="IPR027417">
    <property type="entry name" value="P-loop_NTPase"/>
</dbReference>
<dbReference type="InterPro" id="IPR011640">
    <property type="entry name" value="Fe2_transport_prot_B_C"/>
</dbReference>
<dbReference type="Pfam" id="PF07670">
    <property type="entry name" value="Gate"/>
    <property type="match status" value="2"/>
</dbReference>
<keyword evidence="8 17" id="KW-1133">Transmembrane helix</keyword>
<dbReference type="NCBIfam" id="TIGR00231">
    <property type="entry name" value="small_GTP"/>
    <property type="match status" value="1"/>
</dbReference>
<keyword evidence="15" id="KW-0479">Metal-binding</keyword>
<feature type="transmembrane region" description="Helical" evidence="17">
    <location>
        <begin position="583"/>
        <end position="601"/>
    </location>
</feature>
<evidence type="ECO:0000256" key="14">
    <source>
        <dbReference type="PIRSR" id="PIRSR603373-1"/>
    </source>
</evidence>
<evidence type="ECO:0000256" key="6">
    <source>
        <dbReference type="ARBA" id="ARBA00022692"/>
    </source>
</evidence>
<feature type="binding site" evidence="14">
    <location>
        <begin position="102"/>
        <end position="105"/>
    </location>
    <ligand>
        <name>GTP</name>
        <dbReference type="ChEBI" id="CHEBI:37565"/>
        <label>1</label>
    </ligand>
</feature>
<dbReference type="PRINTS" id="PR00326">
    <property type="entry name" value="GTP1OBG"/>
</dbReference>
<dbReference type="InterPro" id="IPR006073">
    <property type="entry name" value="GTP-bd"/>
</dbReference>
<dbReference type="PATRIC" id="fig|1434111.4.peg.3754"/>
<proteinExistence type="predicted"/>
<evidence type="ECO:0000256" key="16">
    <source>
        <dbReference type="SAM" id="MobiDB-lite"/>
    </source>
</evidence>
<dbReference type="PANTHER" id="PTHR43185">
    <property type="entry name" value="FERROUS IRON TRANSPORT PROTEIN B"/>
    <property type="match status" value="1"/>
</dbReference>
<dbReference type="GO" id="GO:0005525">
    <property type="term" value="F:GTP binding"/>
    <property type="evidence" value="ECO:0007669"/>
    <property type="project" value="UniProtKB-KW"/>
</dbReference>
<dbReference type="Pfam" id="PF07664">
    <property type="entry name" value="FeoB_C"/>
    <property type="match status" value="1"/>
</dbReference>
<evidence type="ECO:0000256" key="3">
    <source>
        <dbReference type="ARBA" id="ARBA00022475"/>
    </source>
</evidence>
<dbReference type="Proteomes" id="UP000033072">
    <property type="component" value="Chromosome"/>
</dbReference>
<evidence type="ECO:0000259" key="18">
    <source>
        <dbReference type="PROSITE" id="PS51711"/>
    </source>
</evidence>
<feature type="transmembrane region" description="Helical" evidence="17">
    <location>
        <begin position="632"/>
        <end position="651"/>
    </location>
</feature>
<feature type="transmembrane region" description="Helical" evidence="17">
    <location>
        <begin position="550"/>
        <end position="577"/>
    </location>
</feature>
<keyword evidence="15" id="KW-0460">Magnesium</keyword>
<keyword evidence="20" id="KW-1185">Reference proteome</keyword>
<evidence type="ECO:0000256" key="10">
    <source>
        <dbReference type="ARBA" id="ARBA00023065"/>
    </source>
</evidence>
<feature type="transmembrane region" description="Helical" evidence="17">
    <location>
        <begin position="663"/>
        <end position="682"/>
    </location>
</feature>
<keyword evidence="3" id="KW-1003">Cell membrane</keyword>
<dbReference type="CDD" id="cd01879">
    <property type="entry name" value="FeoB"/>
    <property type="match status" value="1"/>
</dbReference>
<feature type="transmembrane region" description="Helical" evidence="17">
    <location>
        <begin position="608"/>
        <end position="626"/>
    </location>
</feature>
<comment type="subcellular location">
    <subcellularLocation>
        <location evidence="1">Cell inner membrane</location>
        <topology evidence="1">Multi-pass membrane protein</topology>
    </subcellularLocation>
</comment>
<feature type="transmembrane region" description="Helical" evidence="17">
    <location>
        <begin position="321"/>
        <end position="344"/>
    </location>
</feature>
<feature type="transmembrane region" description="Helical" evidence="17">
    <location>
        <begin position="492"/>
        <end position="513"/>
    </location>
</feature>
<dbReference type="InterPro" id="IPR003373">
    <property type="entry name" value="Fe2_transport_prot-B"/>
</dbReference>
<dbReference type="SUPFAM" id="SSF52540">
    <property type="entry name" value="P-loop containing nucleoside triphosphate hydrolases"/>
    <property type="match status" value="1"/>
</dbReference>
<feature type="domain" description="FeoB-type G" evidence="18">
    <location>
        <begin position="49"/>
        <end position="211"/>
    </location>
</feature>
<evidence type="ECO:0000256" key="4">
    <source>
        <dbReference type="ARBA" id="ARBA00022496"/>
    </source>
</evidence>
<dbReference type="EMBL" id="CP009515">
    <property type="protein sequence ID" value="AKB76103.1"/>
    <property type="molecule type" value="Genomic_DNA"/>
</dbReference>
<feature type="region of interest" description="Disordered" evidence="16">
    <location>
        <begin position="15"/>
        <end position="42"/>
    </location>
</feature>
<evidence type="ECO:0000256" key="2">
    <source>
        <dbReference type="ARBA" id="ARBA00022448"/>
    </source>
</evidence>
<keyword evidence="6 17" id="KW-0812">Transmembrane</keyword>
<dbReference type="AlphaFoldDB" id="A0A0E3SA72"/>
<keyword evidence="9" id="KW-0408">Iron</keyword>
<evidence type="ECO:0000256" key="8">
    <source>
        <dbReference type="ARBA" id="ARBA00022989"/>
    </source>
</evidence>
<evidence type="ECO:0000256" key="12">
    <source>
        <dbReference type="ARBA" id="ARBA00023136"/>
    </source>
</evidence>
<keyword evidence="2" id="KW-0813">Transport</keyword>
<evidence type="ECO:0000256" key="11">
    <source>
        <dbReference type="ARBA" id="ARBA00023134"/>
    </source>
</evidence>
<dbReference type="STRING" id="1434111.MSLAZ_2842"/>
<evidence type="ECO:0000313" key="19">
    <source>
        <dbReference type="EMBL" id="AKB76103.1"/>
    </source>
</evidence>
<dbReference type="KEGG" id="mls:MSLAZ_2842"/>
<dbReference type="HOGENOM" id="CLU_013350_3_0_2"/>
<dbReference type="FunFam" id="3.40.50.300:FF:000426">
    <property type="entry name" value="Ferrous iron transport protein B"/>
    <property type="match status" value="1"/>
</dbReference>
<feature type="transmembrane region" description="Helical" evidence="17">
    <location>
        <begin position="430"/>
        <end position="453"/>
    </location>
</feature>
<feature type="binding site" evidence="14">
    <location>
        <begin position="191"/>
        <end position="193"/>
    </location>
    <ligand>
        <name>GTP</name>
        <dbReference type="ChEBI" id="CHEBI:37565"/>
        <label>1</label>
    </ligand>
</feature>
<feature type="binding site" evidence="15">
    <location>
        <position position="70"/>
    </location>
    <ligand>
        <name>Mg(2+)</name>
        <dbReference type="ChEBI" id="CHEBI:18420"/>
        <label>2</label>
    </ligand>
</feature>
<feature type="binding site" evidence="14">
    <location>
        <begin position="56"/>
        <end position="63"/>
    </location>
    <ligand>
        <name>GTP</name>
        <dbReference type="ChEBI" id="CHEBI:37565"/>
        <label>1</label>
    </ligand>
</feature>
<dbReference type="PANTHER" id="PTHR43185:SF1">
    <property type="entry name" value="FE(2+) TRANSPORTER FEOB"/>
    <property type="match status" value="1"/>
</dbReference>
<gene>
    <name evidence="19" type="ORF">MSLAZ_2842</name>
</gene>
<evidence type="ECO:0000256" key="9">
    <source>
        <dbReference type="ARBA" id="ARBA00023004"/>
    </source>
</evidence>
<dbReference type="InterPro" id="IPR050860">
    <property type="entry name" value="FeoB_GTPase"/>
</dbReference>
<sequence>MNKTDGGMIGISISCCTSGNRGQKNSPSGNRGQKNSPSGNRGQKDSFYDATLAFIGNPSVGKSVFFSRLTGVGVEVSNYPGTTVTLKKGSVKARGRTIEVVDLPGIYSLGVANEDEKVTKRFLIEDHPDVIINVLDASRLERNLYLTLQLLELDIPMVIALNQVDLAAELGILIDKDKLSELLGLPVVSTVATWGVGLDEVVLVALEEKDKVQEHHRVKYSPWILQALSGLDHAFPDSSQIVKIAALLNDAEFVELCCMPPEANAILSSARRFRQNLDIEHGISVPDTVARDLYGESGHIVDRVVSTFEPKKRFRDRVDSVLTSPNFGIAVLISALLLTFLLVFRVGGFLETWIVEDFFEPHVIQPAEAMTFGMAPIFRNLIIYSLRGVEAGFAIAIPYIAVFYAILSIFEDSGYLTRAAFLLDNLTHKLGLHGRAVIPLVLGFGCNVPAIMAVHGLGTRREKRIASLLITLIPCSARTVIILGLVGTFVGFWPAVSIYLFEVIIIVAMGWILGKSLPGQRSGFIMEMTPLRKPELKATLRKTWMKSREFLYIAFPMLLAGSAFLGVADALGLLSIFQNFVEPISVGMLGLPAFAATALVFGILRKEMALQILAVLAGTANFAAVMTPLQMYQFAVITTIYVPCVATIAVLKHELGTKDTAMIVTFTIILALVVGVLIRIFGPMFL</sequence>
<evidence type="ECO:0000256" key="7">
    <source>
        <dbReference type="ARBA" id="ARBA00022741"/>
    </source>
</evidence>
<keyword evidence="5" id="KW-0997">Cell inner membrane</keyword>
<reference evidence="19 20" key="1">
    <citation type="submission" date="2014-07" db="EMBL/GenBank/DDBJ databases">
        <title>Methanogenic archaea and the global carbon cycle.</title>
        <authorList>
            <person name="Henriksen J.R."/>
            <person name="Luke J."/>
            <person name="Reinhart S."/>
            <person name="Benedict M.N."/>
            <person name="Youngblut N.D."/>
            <person name="Metcalf M.E."/>
            <person name="Whitaker R.J."/>
            <person name="Metcalf W.W."/>
        </authorList>
    </citation>
    <scope>NUCLEOTIDE SEQUENCE [LARGE SCALE GENOMIC DNA]</scope>
    <source>
        <strain evidence="19 20">Z-7289</strain>
    </source>
</reference>
<dbReference type="NCBIfam" id="TIGR00437">
    <property type="entry name" value="feoB"/>
    <property type="match status" value="1"/>
</dbReference>
<evidence type="ECO:0000256" key="5">
    <source>
        <dbReference type="ARBA" id="ARBA00022519"/>
    </source>
</evidence>
<dbReference type="InterPro" id="IPR011642">
    <property type="entry name" value="Gate_dom"/>
</dbReference>
<feature type="compositionally biased region" description="Polar residues" evidence="16">
    <location>
        <begin position="15"/>
        <end position="41"/>
    </location>
</feature>
<dbReference type="PROSITE" id="PS51711">
    <property type="entry name" value="G_FEOB"/>
    <property type="match status" value="1"/>
</dbReference>
<feature type="transmembrane region" description="Helical" evidence="17">
    <location>
        <begin position="465"/>
        <end position="486"/>
    </location>
</feature>
<organism evidence="19 20">
    <name type="scientific">Methanosarcina lacustris Z-7289</name>
    <dbReference type="NCBI Taxonomy" id="1434111"/>
    <lineage>
        <taxon>Archaea</taxon>
        <taxon>Methanobacteriati</taxon>
        <taxon>Methanobacteriota</taxon>
        <taxon>Stenosarchaea group</taxon>
        <taxon>Methanomicrobia</taxon>
        <taxon>Methanosarcinales</taxon>
        <taxon>Methanosarcinaceae</taxon>
        <taxon>Methanosarcina</taxon>
    </lineage>
</organism>
<dbReference type="Pfam" id="PF02421">
    <property type="entry name" value="FeoB_N"/>
    <property type="match status" value="1"/>
</dbReference>
<dbReference type="GO" id="GO:0046872">
    <property type="term" value="F:metal ion binding"/>
    <property type="evidence" value="ECO:0007669"/>
    <property type="project" value="UniProtKB-KW"/>
</dbReference>
<keyword evidence="7 14" id="KW-0547">Nucleotide-binding</keyword>
<evidence type="ECO:0000256" key="17">
    <source>
        <dbReference type="SAM" id="Phobius"/>
    </source>
</evidence>
<feature type="binding site" evidence="15">
    <location>
        <position position="71"/>
    </location>
    <ligand>
        <name>Mg(2+)</name>
        <dbReference type="ChEBI" id="CHEBI:18420"/>
        <label>2</label>
    </ligand>
</feature>
<keyword evidence="12 17" id="KW-0472">Membrane</keyword>
<evidence type="ECO:0000256" key="15">
    <source>
        <dbReference type="PIRSR" id="PIRSR603373-2"/>
    </source>
</evidence>